<dbReference type="eggNOG" id="KOG1399">
    <property type="taxonomic scope" value="Eukaryota"/>
</dbReference>
<evidence type="ECO:0000313" key="4">
    <source>
        <dbReference type="Proteomes" id="UP000019478"/>
    </source>
</evidence>
<dbReference type="Pfam" id="PF13450">
    <property type="entry name" value="NAD_binding_8"/>
    <property type="match status" value="1"/>
</dbReference>
<dbReference type="OrthoDB" id="74360at2759"/>
<dbReference type="EMBL" id="AMGY01000002">
    <property type="protein sequence ID" value="EXJ90140.1"/>
    <property type="molecule type" value="Genomic_DNA"/>
</dbReference>
<organism evidence="3 4">
    <name type="scientific">Capronia epimyces CBS 606.96</name>
    <dbReference type="NCBI Taxonomy" id="1182542"/>
    <lineage>
        <taxon>Eukaryota</taxon>
        <taxon>Fungi</taxon>
        <taxon>Dikarya</taxon>
        <taxon>Ascomycota</taxon>
        <taxon>Pezizomycotina</taxon>
        <taxon>Eurotiomycetes</taxon>
        <taxon>Chaetothyriomycetidae</taxon>
        <taxon>Chaetothyriales</taxon>
        <taxon>Herpotrichiellaceae</taxon>
        <taxon>Capronia</taxon>
    </lineage>
</organism>
<evidence type="ECO:0000313" key="3">
    <source>
        <dbReference type="EMBL" id="EXJ90140.1"/>
    </source>
</evidence>
<comment type="caution">
    <text evidence="3">The sequence shown here is derived from an EMBL/GenBank/DDBJ whole genome shotgun (WGS) entry which is preliminary data.</text>
</comment>
<dbReference type="InterPro" id="IPR036188">
    <property type="entry name" value="FAD/NAD-bd_sf"/>
</dbReference>
<name>W9YKC2_9EURO</name>
<keyword evidence="3" id="KW-0503">Monooxygenase</keyword>
<comment type="similarity">
    <text evidence="2">Belongs to the FAD-binding monooxygenase family.</text>
</comment>
<dbReference type="RefSeq" id="XP_007731537.1">
    <property type="nucleotide sequence ID" value="XM_007733347.1"/>
</dbReference>
<dbReference type="Proteomes" id="UP000019478">
    <property type="component" value="Unassembled WGS sequence"/>
</dbReference>
<dbReference type="HOGENOM" id="CLU_006937_6_1_1"/>
<dbReference type="SUPFAM" id="SSF51905">
    <property type="entry name" value="FAD/NAD(P)-binding domain"/>
    <property type="match status" value="2"/>
</dbReference>
<proteinExistence type="inferred from homology"/>
<keyword evidence="3" id="KW-0560">Oxidoreductase</keyword>
<dbReference type="AlphaFoldDB" id="W9YKC2"/>
<dbReference type="Gene3D" id="3.50.50.60">
    <property type="entry name" value="FAD/NAD(P)-binding domain"/>
    <property type="match status" value="2"/>
</dbReference>
<dbReference type="GeneID" id="19167337"/>
<dbReference type="PANTHER" id="PTHR42877">
    <property type="entry name" value="L-ORNITHINE N(5)-MONOOXYGENASE-RELATED"/>
    <property type="match status" value="1"/>
</dbReference>
<sequence>MVADTRGLWELYPPIFEPKRKLKVICIGAGASGLLVAYKLQKHFSDFELAVYEKNSDISGTWFENRYPGCACDVPSHCYTWSFEPKTDWSANYASSREIHQYFSDFATKYNLRQYIKTNHPVVGATWKEDVAQWEVQVKNDESGEVFTTSCHVLINAGGILNAWRYPPIPGLLDRYKGTVCHSAAWPENLEYEGKVLGLIGNGSSGIQILPNTAPKVRKLKTFIREATWVAPPIGQGLQVYSAEDKARFATDAAYHLNTRKEIERHMNGQFSVFHAGSTAQKYARDHMLGEMKRKLNNPDLEKLLIPPWSVGCRRITPGPNYLESLARDNVEVVYGEITHITENGPVTEDGTEHPVDILVCATGFDTTFKPRFPLIGATGEELAEVWKQEPKAYLGVAAPHYPNYFMTLGPNCPIGNGPVLIAIEAEVDYIVKVLTRFQKENLRSFDVRPEPVDDFIKWKDAFMERTIWNEECRSWYKAGTSEGKVAALWPGSTLHYLEAIRDVRWEDFDIVHQPGHNRWEFLGNGHSSAEKRNGDTAYYIRNHDDAFVDPCVNRTLYLEKSSTFLPEQPTAEASPDLSNGALEAEAKHIVAGASLAAA</sequence>
<evidence type="ECO:0000256" key="2">
    <source>
        <dbReference type="ARBA" id="ARBA00010139"/>
    </source>
</evidence>
<evidence type="ECO:0000256" key="1">
    <source>
        <dbReference type="ARBA" id="ARBA00001974"/>
    </source>
</evidence>
<comment type="cofactor">
    <cofactor evidence="1">
        <name>FAD</name>
        <dbReference type="ChEBI" id="CHEBI:57692"/>
    </cofactor>
</comment>
<keyword evidence="4" id="KW-1185">Reference proteome</keyword>
<gene>
    <name evidence="3" type="ORF">A1O3_03209</name>
</gene>
<reference evidence="3" key="1">
    <citation type="submission" date="2013-03" db="EMBL/GenBank/DDBJ databases">
        <title>The Genome Sequence of Capronia epimyces CBS 606.96.</title>
        <authorList>
            <consortium name="The Broad Institute Genomics Platform"/>
            <person name="Cuomo C."/>
            <person name="de Hoog S."/>
            <person name="Gorbushina A."/>
            <person name="Walker B."/>
            <person name="Young S.K."/>
            <person name="Zeng Q."/>
            <person name="Gargeya S."/>
            <person name="Fitzgerald M."/>
            <person name="Haas B."/>
            <person name="Abouelleil A."/>
            <person name="Allen A.W."/>
            <person name="Alvarado L."/>
            <person name="Arachchi H.M."/>
            <person name="Berlin A.M."/>
            <person name="Chapman S.B."/>
            <person name="Gainer-Dewar J."/>
            <person name="Goldberg J."/>
            <person name="Griggs A."/>
            <person name="Gujja S."/>
            <person name="Hansen M."/>
            <person name="Howarth C."/>
            <person name="Imamovic A."/>
            <person name="Ireland A."/>
            <person name="Larimer J."/>
            <person name="McCowan C."/>
            <person name="Murphy C."/>
            <person name="Pearson M."/>
            <person name="Poon T.W."/>
            <person name="Priest M."/>
            <person name="Roberts A."/>
            <person name="Saif S."/>
            <person name="Shea T."/>
            <person name="Sisk P."/>
            <person name="Sykes S."/>
            <person name="Wortman J."/>
            <person name="Nusbaum C."/>
            <person name="Birren B."/>
        </authorList>
    </citation>
    <scope>NUCLEOTIDE SEQUENCE [LARGE SCALE GENOMIC DNA]</scope>
    <source>
        <strain evidence="3">CBS 606.96</strain>
    </source>
</reference>
<accession>W9YKC2</accession>
<dbReference type="GO" id="GO:0004497">
    <property type="term" value="F:monooxygenase activity"/>
    <property type="evidence" value="ECO:0007669"/>
    <property type="project" value="UniProtKB-KW"/>
</dbReference>
<protein>
    <submittedName>
        <fullName evidence="3">Cyclohexanone monooxygenase</fullName>
    </submittedName>
</protein>
<dbReference type="PANTHER" id="PTHR42877:SF8">
    <property type="entry name" value="MONOOXYGENASE"/>
    <property type="match status" value="1"/>
</dbReference>
<dbReference type="InterPro" id="IPR051209">
    <property type="entry name" value="FAD-bind_Monooxygenase_sf"/>
</dbReference>